<accession>A0A0H3I154</accession>
<sequence length="190" mass="20698">MPTGSDVFAGGSLYALPDKSLGYRPGTCLCRTVRDTESGLCYNRFRYYDPNGGCYVSPDPIGVLGGESNYGYVANPNTWVDPFGLAGCEITLSGNFNVKLKKHAQDIYETSRKLGVPVAKGDKEGMKDFVLSIVNDKSNLVNSNFIWNTIESTSAYVKGEAVVLVNNATSEALTFLHKGRLSSYLQEVIK</sequence>
<dbReference type="NCBIfam" id="TIGR03696">
    <property type="entry name" value="Rhs_assc_core"/>
    <property type="match status" value="1"/>
</dbReference>
<dbReference type="InterPro" id="IPR022385">
    <property type="entry name" value="Rhs_assc_core"/>
</dbReference>
<dbReference type="EMBL" id="CP003415">
    <property type="protein sequence ID" value="AFI88292.1"/>
    <property type="molecule type" value="Genomic_DNA"/>
</dbReference>
<dbReference type="HOGENOM" id="CLU_1426773_0_0_6"/>
<reference evidence="1 2" key="1">
    <citation type="journal article" date="2012" name="J. Bacteriol.">
        <title>Genome sequence of Pectobacterium sp. strain SCC3193.</title>
        <authorList>
            <person name="Koskinen J.P."/>
            <person name="Laine P."/>
            <person name="Niemi O."/>
            <person name="Nykyri J."/>
            <person name="Harjunpaa H."/>
            <person name="Auvinen P."/>
            <person name="Paulin L."/>
            <person name="Pirhonen M."/>
            <person name="Palva T."/>
            <person name="Holm L."/>
        </authorList>
    </citation>
    <scope>NUCLEOTIDE SEQUENCE [LARGE SCALE GENOMIC DNA]</scope>
    <source>
        <strain evidence="1 2">SCC3193</strain>
    </source>
</reference>
<proteinExistence type="predicted"/>
<dbReference type="STRING" id="1905730.W5S_0153"/>
<organism evidence="1 2">
    <name type="scientific">Pectobacterium parmentieri</name>
    <dbReference type="NCBI Taxonomy" id="1905730"/>
    <lineage>
        <taxon>Bacteria</taxon>
        <taxon>Pseudomonadati</taxon>
        <taxon>Pseudomonadota</taxon>
        <taxon>Gammaproteobacteria</taxon>
        <taxon>Enterobacterales</taxon>
        <taxon>Pectobacteriaceae</taxon>
        <taxon>Pectobacterium</taxon>
    </lineage>
</organism>
<dbReference type="Proteomes" id="UP000008044">
    <property type="component" value="Chromosome"/>
</dbReference>
<dbReference type="PANTHER" id="PTHR32305">
    <property type="match status" value="1"/>
</dbReference>
<dbReference type="PRINTS" id="PR00394">
    <property type="entry name" value="RHSPROTEIN"/>
</dbReference>
<evidence type="ECO:0000313" key="1">
    <source>
        <dbReference type="EMBL" id="AFI88292.1"/>
    </source>
</evidence>
<dbReference type="InterPro" id="IPR050708">
    <property type="entry name" value="T6SS_VgrG/RHS"/>
</dbReference>
<evidence type="ECO:0000313" key="2">
    <source>
        <dbReference type="Proteomes" id="UP000008044"/>
    </source>
</evidence>
<dbReference type="PANTHER" id="PTHR32305:SF15">
    <property type="entry name" value="PROTEIN RHSA-RELATED"/>
    <property type="match status" value="1"/>
</dbReference>
<dbReference type="KEGG" id="pec:W5S_0153"/>
<dbReference type="Gene3D" id="2.180.10.10">
    <property type="entry name" value="RHS repeat-associated core"/>
    <property type="match status" value="1"/>
</dbReference>
<protein>
    <submittedName>
        <fullName evidence="1">RhsD protein</fullName>
    </submittedName>
</protein>
<gene>
    <name evidence="1" type="ordered locus">W5S_0153</name>
</gene>
<dbReference type="AlphaFoldDB" id="A0A0H3I154"/>
<dbReference type="eggNOG" id="COG3209">
    <property type="taxonomic scope" value="Bacteria"/>
</dbReference>
<name>A0A0H3I154_PECPM</name>